<proteinExistence type="inferred from homology"/>
<evidence type="ECO:0000256" key="2">
    <source>
        <dbReference type="ARBA" id="ARBA00022670"/>
    </source>
</evidence>
<evidence type="ECO:0000313" key="4">
    <source>
        <dbReference type="EMBL" id="GAA4435415.1"/>
    </source>
</evidence>
<dbReference type="InterPro" id="IPR051201">
    <property type="entry name" value="Chloro_Bact_Ser_Proteases"/>
</dbReference>
<dbReference type="InterPro" id="IPR001940">
    <property type="entry name" value="Peptidase_S1C"/>
</dbReference>
<comment type="similarity">
    <text evidence="1">Belongs to the peptidase S1C family.</text>
</comment>
<keyword evidence="3" id="KW-0378">Hydrolase</keyword>
<dbReference type="PRINTS" id="PR00834">
    <property type="entry name" value="PROTEASES2C"/>
</dbReference>
<dbReference type="SUPFAM" id="SSF50494">
    <property type="entry name" value="Trypsin-like serine proteases"/>
    <property type="match status" value="1"/>
</dbReference>
<dbReference type="Proteomes" id="UP001500552">
    <property type="component" value="Unassembled WGS sequence"/>
</dbReference>
<organism evidence="4 5">
    <name type="scientific">Pontibacter saemangeumensis</name>
    <dbReference type="NCBI Taxonomy" id="1084525"/>
    <lineage>
        <taxon>Bacteria</taxon>
        <taxon>Pseudomonadati</taxon>
        <taxon>Bacteroidota</taxon>
        <taxon>Cytophagia</taxon>
        <taxon>Cytophagales</taxon>
        <taxon>Hymenobacteraceae</taxon>
        <taxon>Pontibacter</taxon>
    </lineage>
</organism>
<dbReference type="PANTHER" id="PTHR43343:SF3">
    <property type="entry name" value="PROTEASE DO-LIKE 8, CHLOROPLASTIC"/>
    <property type="match status" value="1"/>
</dbReference>
<evidence type="ECO:0000256" key="3">
    <source>
        <dbReference type="ARBA" id="ARBA00022801"/>
    </source>
</evidence>
<dbReference type="PANTHER" id="PTHR43343">
    <property type="entry name" value="PEPTIDASE S12"/>
    <property type="match status" value="1"/>
</dbReference>
<protein>
    <recommendedName>
        <fullName evidence="6">Trypsin-like peptidase domain-containing protein</fullName>
    </recommendedName>
</protein>
<sequence length="387" mass="42656">MRHLYFLLIIYFLVSVKAVAQETYRDEGDFKNHILANLDNHDPIVGIYSFKGFENRYVRGEQIARLQIGETHRYAIIRQGSCFVMYNVERVNTLEDSECDFEATATPGVYLWNGDKLSFNSEGLLIKVDPRPAQEAAQLIKGTVSDVNRMQLKIVVTTEFTKVFPTQWDIQNASKKTEKSIASTGTGFALTSDGYIVTNFHVVENAKSIKVRGINNDFSTSYTAKVALSDKNNDLAILKVNDSNFNSLGTIPYVISNMVSDVGESVFVLGYPLTATMGEEVKLTNGIISSRSGFQGDITSYQISAPVQPGNSGGPMFDSIGNLVGIVNAKHGEAQNASYAIKTGYLYNLINALPTSPQLQNVSQLSKKSLSEQVKAARSHVYIIEVN</sequence>
<dbReference type="InterPro" id="IPR043504">
    <property type="entry name" value="Peptidase_S1_PA_chymotrypsin"/>
</dbReference>
<gene>
    <name evidence="4" type="ORF">GCM10023188_27370</name>
</gene>
<keyword evidence="5" id="KW-1185">Reference proteome</keyword>
<keyword evidence="2" id="KW-0645">Protease</keyword>
<reference evidence="5" key="1">
    <citation type="journal article" date="2019" name="Int. J. Syst. Evol. Microbiol.">
        <title>The Global Catalogue of Microorganisms (GCM) 10K type strain sequencing project: providing services to taxonomists for standard genome sequencing and annotation.</title>
        <authorList>
            <consortium name="The Broad Institute Genomics Platform"/>
            <consortium name="The Broad Institute Genome Sequencing Center for Infectious Disease"/>
            <person name="Wu L."/>
            <person name="Ma J."/>
        </authorList>
    </citation>
    <scope>NUCLEOTIDE SEQUENCE [LARGE SCALE GENOMIC DNA]</scope>
    <source>
        <strain evidence="5">JCM 17926</strain>
    </source>
</reference>
<accession>A0ABP8LS51</accession>
<comment type="caution">
    <text evidence="4">The sequence shown here is derived from an EMBL/GenBank/DDBJ whole genome shotgun (WGS) entry which is preliminary data.</text>
</comment>
<evidence type="ECO:0008006" key="6">
    <source>
        <dbReference type="Google" id="ProtNLM"/>
    </source>
</evidence>
<dbReference type="InterPro" id="IPR009003">
    <property type="entry name" value="Peptidase_S1_PA"/>
</dbReference>
<dbReference type="Pfam" id="PF13365">
    <property type="entry name" value="Trypsin_2"/>
    <property type="match status" value="1"/>
</dbReference>
<dbReference type="EMBL" id="BAABHC010000015">
    <property type="protein sequence ID" value="GAA4435415.1"/>
    <property type="molecule type" value="Genomic_DNA"/>
</dbReference>
<dbReference type="RefSeq" id="WP_345159853.1">
    <property type="nucleotide sequence ID" value="NZ_BAABHC010000015.1"/>
</dbReference>
<dbReference type="Gene3D" id="2.40.10.10">
    <property type="entry name" value="Trypsin-like serine proteases"/>
    <property type="match status" value="2"/>
</dbReference>
<evidence type="ECO:0000256" key="1">
    <source>
        <dbReference type="ARBA" id="ARBA00010541"/>
    </source>
</evidence>
<evidence type="ECO:0000313" key="5">
    <source>
        <dbReference type="Proteomes" id="UP001500552"/>
    </source>
</evidence>
<name>A0ABP8LS51_9BACT</name>